<dbReference type="InterPro" id="IPR011992">
    <property type="entry name" value="EF-hand-dom_pair"/>
</dbReference>
<dbReference type="InterPro" id="IPR018247">
    <property type="entry name" value="EF_Hand_1_Ca_BS"/>
</dbReference>
<dbReference type="Gene3D" id="1.10.238.10">
    <property type="entry name" value="EF-hand"/>
    <property type="match status" value="1"/>
</dbReference>
<protein>
    <recommendedName>
        <fullName evidence="4">EF-hand domain-containing protein</fullName>
    </recommendedName>
</protein>
<gene>
    <name evidence="2" type="ORF">SLEP1_g21618</name>
</gene>
<dbReference type="SUPFAM" id="SSF47473">
    <property type="entry name" value="EF-hand"/>
    <property type="match status" value="1"/>
</dbReference>
<dbReference type="Proteomes" id="UP001054252">
    <property type="component" value="Unassembled WGS sequence"/>
</dbReference>
<name>A0AAV5JDY8_9ROSI</name>
<evidence type="ECO:0000313" key="3">
    <source>
        <dbReference type="Proteomes" id="UP001054252"/>
    </source>
</evidence>
<keyword evidence="3" id="KW-1185">Reference proteome</keyword>
<keyword evidence="1" id="KW-0106">Calcium</keyword>
<organism evidence="2 3">
    <name type="scientific">Rubroshorea leprosula</name>
    <dbReference type="NCBI Taxonomy" id="152421"/>
    <lineage>
        <taxon>Eukaryota</taxon>
        <taxon>Viridiplantae</taxon>
        <taxon>Streptophyta</taxon>
        <taxon>Embryophyta</taxon>
        <taxon>Tracheophyta</taxon>
        <taxon>Spermatophyta</taxon>
        <taxon>Magnoliopsida</taxon>
        <taxon>eudicotyledons</taxon>
        <taxon>Gunneridae</taxon>
        <taxon>Pentapetalae</taxon>
        <taxon>rosids</taxon>
        <taxon>malvids</taxon>
        <taxon>Malvales</taxon>
        <taxon>Dipterocarpaceae</taxon>
        <taxon>Rubroshorea</taxon>
    </lineage>
</organism>
<proteinExistence type="predicted"/>
<dbReference type="AlphaFoldDB" id="A0AAV5JDY8"/>
<evidence type="ECO:0008006" key="4">
    <source>
        <dbReference type="Google" id="ProtNLM"/>
    </source>
</evidence>
<reference evidence="2 3" key="1">
    <citation type="journal article" date="2021" name="Commun. Biol.">
        <title>The genome of Shorea leprosula (Dipterocarpaceae) highlights the ecological relevance of drought in aseasonal tropical rainforests.</title>
        <authorList>
            <person name="Ng K.K.S."/>
            <person name="Kobayashi M.J."/>
            <person name="Fawcett J.A."/>
            <person name="Hatakeyama M."/>
            <person name="Paape T."/>
            <person name="Ng C.H."/>
            <person name="Ang C.C."/>
            <person name="Tnah L.H."/>
            <person name="Lee C.T."/>
            <person name="Nishiyama T."/>
            <person name="Sese J."/>
            <person name="O'Brien M.J."/>
            <person name="Copetti D."/>
            <person name="Mohd Noor M.I."/>
            <person name="Ong R.C."/>
            <person name="Putra M."/>
            <person name="Sireger I.Z."/>
            <person name="Indrioko S."/>
            <person name="Kosugi Y."/>
            <person name="Izuno A."/>
            <person name="Isagi Y."/>
            <person name="Lee S.L."/>
            <person name="Shimizu K.K."/>
        </authorList>
    </citation>
    <scope>NUCLEOTIDE SEQUENCE [LARGE SCALE GENOMIC DNA]</scope>
    <source>
        <strain evidence="2">214</strain>
    </source>
</reference>
<accession>A0AAV5JDY8</accession>
<dbReference type="PROSITE" id="PS00018">
    <property type="entry name" value="EF_HAND_1"/>
    <property type="match status" value="1"/>
</dbReference>
<sequence>MTIVTGKAAPVQRLSKEHIRKLILQCDNGDAVLTNQEIKKAFEKLQAFWPGYRARKGVAAADHNRDGLVSMDELDDLINYVYELGYSGK</sequence>
<comment type="caution">
    <text evidence="2">The sequence shown here is derived from an EMBL/GenBank/DDBJ whole genome shotgun (WGS) entry which is preliminary data.</text>
</comment>
<evidence type="ECO:0000256" key="1">
    <source>
        <dbReference type="ARBA" id="ARBA00022837"/>
    </source>
</evidence>
<dbReference type="EMBL" id="BPVZ01000032">
    <property type="protein sequence ID" value="GKV10220.1"/>
    <property type="molecule type" value="Genomic_DNA"/>
</dbReference>
<evidence type="ECO:0000313" key="2">
    <source>
        <dbReference type="EMBL" id="GKV10220.1"/>
    </source>
</evidence>